<feature type="signal peptide" evidence="6">
    <location>
        <begin position="1"/>
        <end position="17"/>
    </location>
</feature>
<sequence>MMFVFILISLLACVVSGDECFGKSDGVYEIGCRSYVTCHNHHGTIHNCPDPPATNTVYNSVTKTCDNPNNVPVPCGHWQDCSLLADRRYADTNNHCHSYYTCHKGTYFGHNFCNPGLVFDETMQICNWPQNVAPPCGTRGTKRR</sequence>
<dbReference type="SUPFAM" id="SSF57625">
    <property type="entry name" value="Invertebrate chitin-binding proteins"/>
    <property type="match status" value="2"/>
</dbReference>
<dbReference type="KEGG" id="cvn:111126770"/>
<feature type="domain" description="Chitin-binding type-2" evidence="7">
    <location>
        <begin position="17"/>
        <end position="77"/>
    </location>
</feature>
<evidence type="ECO:0000256" key="6">
    <source>
        <dbReference type="SAM" id="SignalP"/>
    </source>
</evidence>
<evidence type="ECO:0000256" key="3">
    <source>
        <dbReference type="ARBA" id="ARBA00022737"/>
    </source>
</evidence>
<evidence type="ECO:0000313" key="9">
    <source>
        <dbReference type="RefSeq" id="XP_022327330.1"/>
    </source>
</evidence>
<reference evidence="9" key="1">
    <citation type="submission" date="2025-08" db="UniProtKB">
        <authorList>
            <consortium name="RefSeq"/>
        </authorList>
    </citation>
    <scope>IDENTIFICATION</scope>
    <source>
        <tissue evidence="9">Whole sample</tissue>
    </source>
</reference>
<dbReference type="InterPro" id="IPR036508">
    <property type="entry name" value="Chitin-bd_dom_sf"/>
</dbReference>
<evidence type="ECO:0000256" key="5">
    <source>
        <dbReference type="ARBA" id="ARBA00023180"/>
    </source>
</evidence>
<keyword evidence="2 6" id="KW-0732">Signal</keyword>
<dbReference type="GO" id="GO:0005576">
    <property type="term" value="C:extracellular region"/>
    <property type="evidence" value="ECO:0007669"/>
    <property type="project" value="InterPro"/>
</dbReference>
<dbReference type="RefSeq" id="XP_022327330.1">
    <property type="nucleotide sequence ID" value="XM_022471622.1"/>
</dbReference>
<accession>A0A8B8DI03</accession>
<feature type="chain" id="PRO_5034131894" evidence="6">
    <location>
        <begin position="18"/>
        <end position="144"/>
    </location>
</feature>
<gene>
    <name evidence="9" type="primary">LOC111126770</name>
</gene>
<dbReference type="Pfam" id="PF01607">
    <property type="entry name" value="CBM_14"/>
    <property type="match status" value="2"/>
</dbReference>
<keyword evidence="1" id="KW-0147">Chitin-binding</keyword>
<dbReference type="SMART" id="SM00494">
    <property type="entry name" value="ChtBD2"/>
    <property type="match status" value="2"/>
</dbReference>
<keyword evidence="8" id="KW-1185">Reference proteome</keyword>
<evidence type="ECO:0000256" key="1">
    <source>
        <dbReference type="ARBA" id="ARBA00022669"/>
    </source>
</evidence>
<dbReference type="Gene3D" id="2.170.140.10">
    <property type="entry name" value="Chitin binding domain"/>
    <property type="match status" value="1"/>
</dbReference>
<keyword evidence="4" id="KW-1015">Disulfide bond</keyword>
<keyword evidence="5" id="KW-0325">Glycoprotein</keyword>
<organism evidence="8 9">
    <name type="scientific">Crassostrea virginica</name>
    <name type="common">Eastern oyster</name>
    <dbReference type="NCBI Taxonomy" id="6565"/>
    <lineage>
        <taxon>Eukaryota</taxon>
        <taxon>Metazoa</taxon>
        <taxon>Spiralia</taxon>
        <taxon>Lophotrochozoa</taxon>
        <taxon>Mollusca</taxon>
        <taxon>Bivalvia</taxon>
        <taxon>Autobranchia</taxon>
        <taxon>Pteriomorphia</taxon>
        <taxon>Ostreida</taxon>
        <taxon>Ostreoidea</taxon>
        <taxon>Ostreidae</taxon>
        <taxon>Crassostrea</taxon>
    </lineage>
</organism>
<keyword evidence="3" id="KW-0677">Repeat</keyword>
<dbReference type="InterPro" id="IPR051940">
    <property type="entry name" value="Chitin_bind-dev_reg"/>
</dbReference>
<protein>
    <submittedName>
        <fullName evidence="9">Uncharacterized protein LOC111126770</fullName>
    </submittedName>
</protein>
<evidence type="ECO:0000313" key="8">
    <source>
        <dbReference type="Proteomes" id="UP000694844"/>
    </source>
</evidence>
<name>A0A8B8DI03_CRAVI</name>
<dbReference type="InterPro" id="IPR002557">
    <property type="entry name" value="Chitin-bd_dom"/>
</dbReference>
<dbReference type="PANTHER" id="PTHR23301">
    <property type="entry name" value="CHITIN BINDING PERITROPHIN-A"/>
    <property type="match status" value="1"/>
</dbReference>
<feature type="domain" description="Chitin-binding type-2" evidence="7">
    <location>
        <begin position="78"/>
        <end position="138"/>
    </location>
</feature>
<evidence type="ECO:0000256" key="4">
    <source>
        <dbReference type="ARBA" id="ARBA00023157"/>
    </source>
</evidence>
<dbReference type="OrthoDB" id="6020543at2759"/>
<dbReference type="GO" id="GO:0008061">
    <property type="term" value="F:chitin binding"/>
    <property type="evidence" value="ECO:0007669"/>
    <property type="project" value="UniProtKB-KW"/>
</dbReference>
<dbReference type="PROSITE" id="PS50940">
    <property type="entry name" value="CHIT_BIND_II"/>
    <property type="match status" value="2"/>
</dbReference>
<proteinExistence type="predicted"/>
<evidence type="ECO:0000259" key="7">
    <source>
        <dbReference type="PROSITE" id="PS50940"/>
    </source>
</evidence>
<dbReference type="GeneID" id="111126770"/>
<dbReference type="Proteomes" id="UP000694844">
    <property type="component" value="Chromosome 3"/>
</dbReference>
<evidence type="ECO:0000256" key="2">
    <source>
        <dbReference type="ARBA" id="ARBA00022729"/>
    </source>
</evidence>
<dbReference type="PANTHER" id="PTHR23301:SF0">
    <property type="entry name" value="CHITIN-BINDING TYPE-2 DOMAIN-CONTAINING PROTEIN-RELATED"/>
    <property type="match status" value="1"/>
</dbReference>
<dbReference type="AlphaFoldDB" id="A0A8B8DI03"/>